<dbReference type="STRING" id="441103.TRN7648_01748"/>
<dbReference type="InterPro" id="IPR000627">
    <property type="entry name" value="Intradiol_dOase_C"/>
</dbReference>
<gene>
    <name evidence="3" type="primary">catA</name>
    <name evidence="3" type="ORF">TRN7648_01748</name>
</gene>
<dbReference type="OrthoDB" id="9800887at2"/>
<keyword evidence="4" id="KW-1185">Reference proteome</keyword>
<evidence type="ECO:0000313" key="4">
    <source>
        <dbReference type="Proteomes" id="UP000054935"/>
    </source>
</evidence>
<sequence length="234" mass="25441">MSAIPYLNRRSLLAGLAASPIALTGIGAFPSAARAQAQGAGLISPNVCLVTPAMTEGPYYFDPDLVRADVTEDREGMPLRLQIQVVSADCVAIPNARVDIWHCDARGIYSGYRNRGTGNDARGETFLRGTQMTNANGTTTFQTIYPGWYPGRTTHIHYKVFLDQRTVLTSQLFFPDTVSEALFDSTAPYNERAGQRDTMNSSDGILRRAGDGAYAAVQQYPEYYDAALVVGINA</sequence>
<keyword evidence="1" id="KW-0732">Signal</keyword>
<protein>
    <submittedName>
        <fullName evidence="3">Catechol 1,2-dioxygenase</fullName>
        <ecNumber evidence="3">1.13.11.1</ecNumber>
    </submittedName>
</protein>
<feature type="chain" id="PRO_5006015731" evidence="1">
    <location>
        <begin position="25"/>
        <end position="234"/>
    </location>
</feature>
<proteinExistence type="predicted"/>
<keyword evidence="3" id="KW-0560">Oxidoreductase</keyword>
<feature type="domain" description="Intradiol ring-cleavage dioxygenases" evidence="2">
    <location>
        <begin position="61"/>
        <end position="176"/>
    </location>
</feature>
<dbReference type="EC" id="1.13.11.1" evidence="3"/>
<feature type="signal peptide" evidence="1">
    <location>
        <begin position="1"/>
        <end position="24"/>
    </location>
</feature>
<dbReference type="GO" id="GO:0008199">
    <property type="term" value="F:ferric iron binding"/>
    <property type="evidence" value="ECO:0007669"/>
    <property type="project" value="InterPro"/>
</dbReference>
<dbReference type="SUPFAM" id="SSF49482">
    <property type="entry name" value="Aromatic compound dioxygenase"/>
    <property type="match status" value="1"/>
</dbReference>
<dbReference type="Proteomes" id="UP000054935">
    <property type="component" value="Unassembled WGS sequence"/>
</dbReference>
<accession>A0A0N7LZL7</accession>
<reference evidence="3 4" key="1">
    <citation type="submission" date="2015-09" db="EMBL/GenBank/DDBJ databases">
        <authorList>
            <consortium name="Swine Surveillance"/>
        </authorList>
    </citation>
    <scope>NUCLEOTIDE SEQUENCE [LARGE SCALE GENOMIC DNA]</scope>
    <source>
        <strain evidence="3 4">CECT 7648</strain>
    </source>
</reference>
<dbReference type="PANTHER" id="PTHR34315">
    <property type="match status" value="1"/>
</dbReference>
<name>A0A0N7LZL7_9RHOB</name>
<evidence type="ECO:0000256" key="1">
    <source>
        <dbReference type="SAM" id="SignalP"/>
    </source>
</evidence>
<dbReference type="PROSITE" id="PS51318">
    <property type="entry name" value="TAT"/>
    <property type="match status" value="1"/>
</dbReference>
<dbReference type="RefSeq" id="WP_058247269.1">
    <property type="nucleotide sequence ID" value="NZ_CYSE01000003.1"/>
</dbReference>
<evidence type="ECO:0000259" key="2">
    <source>
        <dbReference type="Pfam" id="PF00775"/>
    </source>
</evidence>
<keyword evidence="3" id="KW-0223">Dioxygenase</keyword>
<dbReference type="CDD" id="cd03457">
    <property type="entry name" value="intradiol_dioxygenase_like"/>
    <property type="match status" value="1"/>
</dbReference>
<organism evidence="3 4">
    <name type="scientific">Tropicibacter naphthalenivorans</name>
    <dbReference type="NCBI Taxonomy" id="441103"/>
    <lineage>
        <taxon>Bacteria</taxon>
        <taxon>Pseudomonadati</taxon>
        <taxon>Pseudomonadota</taxon>
        <taxon>Alphaproteobacteria</taxon>
        <taxon>Rhodobacterales</taxon>
        <taxon>Roseobacteraceae</taxon>
        <taxon>Tropicibacter</taxon>
    </lineage>
</organism>
<dbReference type="InterPro" id="IPR015889">
    <property type="entry name" value="Intradiol_dOase_core"/>
</dbReference>
<dbReference type="GO" id="GO:0018576">
    <property type="term" value="F:catechol 1,2-dioxygenase activity"/>
    <property type="evidence" value="ECO:0007669"/>
    <property type="project" value="UniProtKB-EC"/>
</dbReference>
<dbReference type="AlphaFoldDB" id="A0A0N7LZL7"/>
<evidence type="ECO:0000313" key="3">
    <source>
        <dbReference type="EMBL" id="CUH78017.1"/>
    </source>
</evidence>
<dbReference type="Pfam" id="PF00775">
    <property type="entry name" value="Dioxygenase_C"/>
    <property type="match status" value="1"/>
</dbReference>
<dbReference type="PANTHER" id="PTHR34315:SF1">
    <property type="entry name" value="INTRADIOL RING-CLEAVAGE DIOXYGENASES DOMAIN-CONTAINING PROTEIN-RELATED"/>
    <property type="match status" value="1"/>
</dbReference>
<dbReference type="EMBL" id="CYSE01000003">
    <property type="protein sequence ID" value="CUH78017.1"/>
    <property type="molecule type" value="Genomic_DNA"/>
</dbReference>
<dbReference type="Gene3D" id="2.60.130.10">
    <property type="entry name" value="Aromatic compound dioxygenase"/>
    <property type="match status" value="1"/>
</dbReference>
<dbReference type="InterPro" id="IPR006311">
    <property type="entry name" value="TAT_signal"/>
</dbReference>